<reference evidence="5" key="1">
    <citation type="submission" date="2021-01" db="EMBL/GenBank/DDBJ databases">
        <authorList>
            <person name="Corre E."/>
            <person name="Pelletier E."/>
            <person name="Niang G."/>
            <person name="Scheremetjew M."/>
            <person name="Finn R."/>
            <person name="Kale V."/>
            <person name="Holt S."/>
            <person name="Cochrane G."/>
            <person name="Meng A."/>
            <person name="Brown T."/>
            <person name="Cohen L."/>
        </authorList>
    </citation>
    <scope>NUCLEOTIDE SEQUENCE</scope>
    <source>
        <strain evidence="5">B651</strain>
    </source>
</reference>
<feature type="compositionally biased region" description="Acidic residues" evidence="4">
    <location>
        <begin position="354"/>
        <end position="373"/>
    </location>
</feature>
<evidence type="ECO:0000256" key="1">
    <source>
        <dbReference type="ARBA" id="ARBA00008361"/>
    </source>
</evidence>
<dbReference type="InterPro" id="IPR051419">
    <property type="entry name" value="Lys/N-term_MeTrsfase_sf"/>
</dbReference>
<organism evidence="5">
    <name type="scientific">Leptocylindrus aporus</name>
    <dbReference type="NCBI Taxonomy" id="1398097"/>
    <lineage>
        <taxon>Eukaryota</taxon>
        <taxon>Sar</taxon>
        <taxon>Stramenopiles</taxon>
        <taxon>Ochrophyta</taxon>
        <taxon>Bacillariophyta</taxon>
        <taxon>Coscinodiscophyceae</taxon>
        <taxon>Chaetocerotophycidae</taxon>
        <taxon>Leptocylindrales</taxon>
        <taxon>Leptocylindraceae</taxon>
        <taxon>Leptocylindrus</taxon>
    </lineage>
</organism>
<evidence type="ECO:0000256" key="4">
    <source>
        <dbReference type="SAM" id="MobiDB-lite"/>
    </source>
</evidence>
<dbReference type="PANTHER" id="PTHR12176:SF80">
    <property type="entry name" value="EEF1A LYSINE METHYLTRANSFERASE 4"/>
    <property type="match status" value="1"/>
</dbReference>
<evidence type="ECO:0000256" key="2">
    <source>
        <dbReference type="ARBA" id="ARBA00022603"/>
    </source>
</evidence>
<accession>A0A7S0PJ70</accession>
<name>A0A7S0PJ70_9STRA</name>
<evidence type="ECO:0008006" key="6">
    <source>
        <dbReference type="Google" id="ProtNLM"/>
    </source>
</evidence>
<proteinExistence type="inferred from homology"/>
<sequence length="384" mass="43757">MNRTVGGVRKTREEITRMMNEEVETPAYGSKSYWDARYTDEKSSLPRKRQKCDDENCCDTKKEDGEQMHAWYYTYEELEPLISSTLEEIYEYNGKQSTRICEIGCGDVPLGESIFSNLNKMHATNSSEDDPPLINRMVCSDYSSVVIAKLQEKSKKQAKERPQPEYIEADARKLSKYFINNTDKLSSSQSSEHDSQSCMFEMVIDKGTLDTMLSDPKEGKSNCKQITSEATSLLSIGGCFIIVSHLNANDSSGLGWLQEVVIGSLDMQYRWDINVHSGPGNESDDKDENEEEEVNMWGPAVYIISKRHASEKNNYENGEIEEIYEETEEFSLSDSNSNNEEKSVESSGGKMNDFEETIDENSEDEDGDEEYAEDSFVSINFHYY</sequence>
<keyword evidence="3" id="KW-0808">Transferase</keyword>
<dbReference type="AlphaFoldDB" id="A0A7S0PJ70"/>
<keyword evidence="2" id="KW-0489">Methyltransferase</keyword>
<comment type="similarity">
    <text evidence="1">Belongs to the methyltransferase superfamily.</text>
</comment>
<evidence type="ECO:0000313" key="5">
    <source>
        <dbReference type="EMBL" id="CAD8575027.1"/>
    </source>
</evidence>
<dbReference type="EMBL" id="HBEU01001767">
    <property type="protein sequence ID" value="CAD8575027.1"/>
    <property type="molecule type" value="Transcribed_RNA"/>
</dbReference>
<dbReference type="GO" id="GO:0032259">
    <property type="term" value="P:methylation"/>
    <property type="evidence" value="ECO:0007669"/>
    <property type="project" value="UniProtKB-KW"/>
</dbReference>
<dbReference type="Gene3D" id="3.40.50.150">
    <property type="entry name" value="Vaccinia Virus protein VP39"/>
    <property type="match status" value="1"/>
</dbReference>
<gene>
    <name evidence="5" type="ORF">LDAN0322_LOCUS1172</name>
</gene>
<feature type="region of interest" description="Disordered" evidence="4">
    <location>
        <begin position="327"/>
        <end position="384"/>
    </location>
</feature>
<protein>
    <recommendedName>
        <fullName evidence="6">Methyltransferase domain-containing protein</fullName>
    </recommendedName>
</protein>
<dbReference type="PANTHER" id="PTHR12176">
    <property type="entry name" value="SAM-DEPENDENT METHYLTRANSFERASE SUPERFAMILY PROTEIN"/>
    <property type="match status" value="1"/>
</dbReference>
<dbReference type="InterPro" id="IPR029063">
    <property type="entry name" value="SAM-dependent_MTases_sf"/>
</dbReference>
<dbReference type="GO" id="GO:0008168">
    <property type="term" value="F:methyltransferase activity"/>
    <property type="evidence" value="ECO:0007669"/>
    <property type="project" value="UniProtKB-KW"/>
</dbReference>
<evidence type="ECO:0000256" key="3">
    <source>
        <dbReference type="ARBA" id="ARBA00022679"/>
    </source>
</evidence>